<evidence type="ECO:0000313" key="6">
    <source>
        <dbReference type="Proteomes" id="UP000030675"/>
    </source>
</evidence>
<dbReference type="GO" id="GO:1902201">
    <property type="term" value="P:negative regulation of bacterial-type flagellum-dependent cell motility"/>
    <property type="evidence" value="ECO:0007669"/>
    <property type="project" value="TreeGrafter"/>
</dbReference>
<dbReference type="AlphaFoldDB" id="V5F747"/>
<dbReference type="PANTHER" id="PTHR45138">
    <property type="entry name" value="REGULATORY COMPONENTS OF SENSORY TRANSDUCTION SYSTEM"/>
    <property type="match status" value="1"/>
</dbReference>
<comment type="catalytic activity">
    <reaction evidence="2">
        <text>2 GTP = 3',3'-c-di-GMP + 2 diphosphate</text>
        <dbReference type="Rhea" id="RHEA:24898"/>
        <dbReference type="ChEBI" id="CHEBI:33019"/>
        <dbReference type="ChEBI" id="CHEBI:37565"/>
        <dbReference type="ChEBI" id="CHEBI:58805"/>
        <dbReference type="EC" id="2.7.7.65"/>
    </reaction>
</comment>
<reference evidence="6" key="1">
    <citation type="submission" date="2012-12" db="EMBL/GenBank/DDBJ databases">
        <title>Genome Sequence of Photobacterium leiognathi lrivu.4.1.</title>
        <authorList>
            <person name="Urbanczyk H."/>
            <person name="Ogura Y."/>
            <person name="Hayashi T."/>
            <person name="Dunlap P.V."/>
        </authorList>
    </citation>
    <scope>NUCLEOTIDE SEQUENCE [LARGE SCALE GENOMIC DNA]</scope>
    <source>
        <strain evidence="6">lrivu.4.1</strain>
    </source>
</reference>
<name>V5F747_PHOLE</name>
<dbReference type="Proteomes" id="UP000030675">
    <property type="component" value="Unassembled WGS sequence"/>
</dbReference>
<evidence type="ECO:0000256" key="3">
    <source>
        <dbReference type="SAM" id="Phobius"/>
    </source>
</evidence>
<dbReference type="PROSITE" id="PS50887">
    <property type="entry name" value="GGDEF"/>
    <property type="match status" value="1"/>
</dbReference>
<evidence type="ECO:0000256" key="2">
    <source>
        <dbReference type="ARBA" id="ARBA00034247"/>
    </source>
</evidence>
<dbReference type="HOGENOM" id="CLU_049158_0_0_6"/>
<feature type="transmembrane region" description="Helical" evidence="3">
    <location>
        <begin position="12"/>
        <end position="30"/>
    </location>
</feature>
<dbReference type="SUPFAM" id="SSF55073">
    <property type="entry name" value="Nucleotide cyclase"/>
    <property type="match status" value="1"/>
</dbReference>
<dbReference type="Pfam" id="PF00990">
    <property type="entry name" value="GGDEF"/>
    <property type="match status" value="1"/>
</dbReference>
<proteinExistence type="predicted"/>
<dbReference type="InterPro" id="IPR043128">
    <property type="entry name" value="Rev_trsase/Diguanyl_cyclase"/>
</dbReference>
<dbReference type="InterPro" id="IPR000160">
    <property type="entry name" value="GGDEF_dom"/>
</dbReference>
<accession>V5F747</accession>
<dbReference type="SMART" id="SM00267">
    <property type="entry name" value="GGDEF"/>
    <property type="match status" value="1"/>
</dbReference>
<evidence type="ECO:0000259" key="4">
    <source>
        <dbReference type="PROSITE" id="PS50887"/>
    </source>
</evidence>
<sequence>MVIAYMKKSIIRFLSLNMIFVLCIILHNYVHINMIEYDIKNHYDRIISASNEFYQHYVNTEVENKDPGIYTLSGEKHRDYDLSQGGFIVSKKSDVPNLNKYINLLYKDLTSFIDKDKIKTLSVVTPTASFFLPFYPEYVDLDEKFNLFDVAIEKVKINKKYSTDHNITITHDYIERYSNDHLRSIIMPVYVEKKLQAILMIDLKFGHMENYIKNYNAKNLTQYERRKKHNLFTRYITIPYTKNKLSNKVIGLNWNKILSISLSLAFVIELIAHLSIFIKKSLLSLIIKDSMTGCYRRNIFDFYYKNKSNKSLILLDIDHFKRINDQYGHDEGDKVIKYLAKNLNQLNSNSTRVFRWGGEEFLIVLPKLSKKALLNKAESIRTNLDYTLQDGSRVTISLGVTEQKREESIFQAIYRADIALYQSKFQGRNKSIYL</sequence>
<keyword evidence="3" id="KW-0472">Membrane</keyword>
<keyword evidence="3" id="KW-1133">Transmembrane helix</keyword>
<dbReference type="EC" id="2.7.7.65" evidence="1"/>
<protein>
    <recommendedName>
        <fullName evidence="1">diguanylate cyclase</fullName>
        <ecNumber evidence="1">2.7.7.65</ecNumber>
    </recommendedName>
</protein>
<feature type="domain" description="GGDEF" evidence="4">
    <location>
        <begin position="308"/>
        <end position="434"/>
    </location>
</feature>
<dbReference type="PANTHER" id="PTHR45138:SF9">
    <property type="entry name" value="DIGUANYLATE CYCLASE DGCM-RELATED"/>
    <property type="match status" value="1"/>
</dbReference>
<dbReference type="EMBL" id="DF196821">
    <property type="protein sequence ID" value="GAD31953.1"/>
    <property type="molecule type" value="Genomic_DNA"/>
</dbReference>
<dbReference type="CDD" id="cd01949">
    <property type="entry name" value="GGDEF"/>
    <property type="match status" value="1"/>
</dbReference>
<evidence type="ECO:0000256" key="1">
    <source>
        <dbReference type="ARBA" id="ARBA00012528"/>
    </source>
</evidence>
<dbReference type="eggNOG" id="COG3706">
    <property type="taxonomic scope" value="Bacteria"/>
</dbReference>
<organism evidence="5 6">
    <name type="scientific">Photobacterium leiognathi lrivu.4.1</name>
    <dbReference type="NCBI Taxonomy" id="1248232"/>
    <lineage>
        <taxon>Bacteria</taxon>
        <taxon>Pseudomonadati</taxon>
        <taxon>Pseudomonadota</taxon>
        <taxon>Gammaproteobacteria</taxon>
        <taxon>Vibrionales</taxon>
        <taxon>Vibrionaceae</taxon>
        <taxon>Photobacterium</taxon>
    </lineage>
</organism>
<dbReference type="InterPro" id="IPR050469">
    <property type="entry name" value="Diguanylate_Cyclase"/>
</dbReference>
<dbReference type="Gene3D" id="3.30.70.270">
    <property type="match status" value="1"/>
</dbReference>
<dbReference type="NCBIfam" id="TIGR00254">
    <property type="entry name" value="GGDEF"/>
    <property type="match status" value="1"/>
</dbReference>
<dbReference type="InterPro" id="IPR029787">
    <property type="entry name" value="Nucleotide_cyclase"/>
</dbReference>
<keyword evidence="3" id="KW-0812">Transmembrane</keyword>
<dbReference type="GO" id="GO:0043709">
    <property type="term" value="P:cell adhesion involved in single-species biofilm formation"/>
    <property type="evidence" value="ECO:0007669"/>
    <property type="project" value="TreeGrafter"/>
</dbReference>
<gene>
    <name evidence="5" type="ORF">PLEI_3619</name>
</gene>
<dbReference type="GO" id="GO:0005886">
    <property type="term" value="C:plasma membrane"/>
    <property type="evidence" value="ECO:0007669"/>
    <property type="project" value="TreeGrafter"/>
</dbReference>
<dbReference type="GO" id="GO:0052621">
    <property type="term" value="F:diguanylate cyclase activity"/>
    <property type="evidence" value="ECO:0007669"/>
    <property type="project" value="UniProtKB-EC"/>
</dbReference>
<evidence type="ECO:0000313" key="5">
    <source>
        <dbReference type="EMBL" id="GAD31953.1"/>
    </source>
</evidence>